<sequence>HFVDIESMVNTSKDFLNPKLTGEAILTLGAVLFESIDAYDGVISIGPFGCMPTRIAEAVAEKGLEHLRENSSKLKREIFKIAGNIPILFFESDGNPFTPTIESRLESFVVQVKRVKSLSMELESQEFK</sequence>
<dbReference type="AlphaFoldDB" id="A0A3D3TN61"/>
<accession>A0A3D3TN61</accession>
<dbReference type="EMBL" id="DQBS01000117">
    <property type="protein sequence ID" value="HCO69903.1"/>
    <property type="molecule type" value="Genomic_DNA"/>
</dbReference>
<dbReference type="Proteomes" id="UP000264215">
    <property type="component" value="Unassembled WGS sequence"/>
</dbReference>
<feature type="non-terminal residue" evidence="1">
    <location>
        <position position="1"/>
    </location>
</feature>
<gene>
    <name evidence="1" type="ORF">DIT26_04860</name>
</gene>
<evidence type="ECO:0008006" key="3">
    <source>
        <dbReference type="Google" id="ProtNLM"/>
    </source>
</evidence>
<organism evidence="1 2">
    <name type="scientific">Mesotoga infera</name>
    <dbReference type="NCBI Taxonomy" id="1236046"/>
    <lineage>
        <taxon>Bacteria</taxon>
        <taxon>Thermotogati</taxon>
        <taxon>Thermotogota</taxon>
        <taxon>Thermotogae</taxon>
        <taxon>Kosmotogales</taxon>
        <taxon>Kosmotogaceae</taxon>
        <taxon>Mesotoga</taxon>
    </lineage>
</organism>
<dbReference type="PANTHER" id="PTHR32329:SF7">
    <property type="entry name" value="ACTIVATOR OF 2-HYDROXYACYL-COA-HYDRATASE"/>
    <property type="match status" value="1"/>
</dbReference>
<comment type="caution">
    <text evidence="1">The sequence shown here is derived from an EMBL/GenBank/DDBJ whole genome shotgun (WGS) entry which is preliminary data.</text>
</comment>
<evidence type="ECO:0000313" key="2">
    <source>
        <dbReference type="Proteomes" id="UP000264215"/>
    </source>
</evidence>
<protein>
    <recommendedName>
        <fullName evidence="3">2-hydroxyglutaryl-CoA dehydratase</fullName>
    </recommendedName>
</protein>
<proteinExistence type="predicted"/>
<name>A0A3D3TN61_9BACT</name>
<dbReference type="InterPro" id="IPR051805">
    <property type="entry name" value="Dehydratase_Activator_Redct"/>
</dbReference>
<dbReference type="PANTHER" id="PTHR32329">
    <property type="entry name" value="BIFUNCTIONAL PROTEIN [INCLUDES 2-HYDROXYACYL-COA DEHYDRATASE (N-TER) AND ITS ACTIVATOR DOMAIN (C_TERM)-RELATED"/>
    <property type="match status" value="1"/>
</dbReference>
<evidence type="ECO:0000313" key="1">
    <source>
        <dbReference type="EMBL" id="HCO69903.1"/>
    </source>
</evidence>
<reference evidence="1 2" key="1">
    <citation type="journal article" date="2018" name="Nat. Biotechnol.">
        <title>A standardized bacterial taxonomy based on genome phylogeny substantially revises the tree of life.</title>
        <authorList>
            <person name="Parks D.H."/>
            <person name="Chuvochina M."/>
            <person name="Waite D.W."/>
            <person name="Rinke C."/>
            <person name="Skarshewski A."/>
            <person name="Chaumeil P.A."/>
            <person name="Hugenholtz P."/>
        </authorList>
    </citation>
    <scope>NUCLEOTIDE SEQUENCE [LARGE SCALE GENOMIC DNA]</scope>
    <source>
        <strain evidence="1">UBA9905</strain>
    </source>
</reference>